<evidence type="ECO:0000313" key="5">
    <source>
        <dbReference type="EMBL" id="OLP95523.1"/>
    </source>
</evidence>
<dbReference type="InterPro" id="IPR000571">
    <property type="entry name" value="Znf_CCCH"/>
</dbReference>
<feature type="domain" description="C3H1-type" evidence="4">
    <location>
        <begin position="184"/>
        <end position="212"/>
    </location>
</feature>
<organism evidence="5 6">
    <name type="scientific">Symbiodinium microadriaticum</name>
    <name type="common">Dinoflagellate</name>
    <name type="synonym">Zooxanthella microadriatica</name>
    <dbReference type="NCBI Taxonomy" id="2951"/>
    <lineage>
        <taxon>Eukaryota</taxon>
        <taxon>Sar</taxon>
        <taxon>Alveolata</taxon>
        <taxon>Dinophyceae</taxon>
        <taxon>Suessiales</taxon>
        <taxon>Symbiodiniaceae</taxon>
        <taxon>Symbiodinium</taxon>
    </lineage>
</organism>
<reference evidence="5 6" key="1">
    <citation type="submission" date="2016-02" db="EMBL/GenBank/DDBJ databases">
        <title>Genome analysis of coral dinoflagellate symbionts highlights evolutionary adaptations to a symbiotic lifestyle.</title>
        <authorList>
            <person name="Aranda M."/>
            <person name="Li Y."/>
            <person name="Liew Y.J."/>
            <person name="Baumgarten S."/>
            <person name="Simakov O."/>
            <person name="Wilson M."/>
            <person name="Piel J."/>
            <person name="Ashoor H."/>
            <person name="Bougouffa S."/>
            <person name="Bajic V.B."/>
            <person name="Ryu T."/>
            <person name="Ravasi T."/>
            <person name="Bayer T."/>
            <person name="Micklem G."/>
            <person name="Kim H."/>
            <person name="Bhak J."/>
            <person name="Lajeunesse T.C."/>
            <person name="Voolstra C.R."/>
        </authorList>
    </citation>
    <scope>NUCLEOTIDE SEQUENCE [LARGE SCALE GENOMIC DNA]</scope>
    <source>
        <strain evidence="5 6">CCMP2467</strain>
    </source>
</reference>
<dbReference type="InterPro" id="IPR013083">
    <property type="entry name" value="Znf_RING/FYVE/PHD"/>
</dbReference>
<feature type="compositionally biased region" description="Polar residues" evidence="2">
    <location>
        <begin position="604"/>
        <end position="615"/>
    </location>
</feature>
<dbReference type="Proteomes" id="UP000186817">
    <property type="component" value="Unassembled WGS sequence"/>
</dbReference>
<dbReference type="Pfam" id="PF13639">
    <property type="entry name" value="zf-RING_2"/>
    <property type="match status" value="1"/>
</dbReference>
<evidence type="ECO:0008006" key="7">
    <source>
        <dbReference type="Google" id="ProtNLM"/>
    </source>
</evidence>
<evidence type="ECO:0000259" key="3">
    <source>
        <dbReference type="PROSITE" id="PS50089"/>
    </source>
</evidence>
<feature type="region of interest" description="Disordered" evidence="2">
    <location>
        <begin position="578"/>
        <end position="615"/>
    </location>
</feature>
<dbReference type="InterPro" id="IPR001841">
    <property type="entry name" value="Znf_RING"/>
</dbReference>
<gene>
    <name evidence="5" type="ORF">AK812_SmicGene22377</name>
</gene>
<dbReference type="OrthoDB" id="422452at2759"/>
<keyword evidence="1" id="KW-0479">Metal-binding</keyword>
<evidence type="ECO:0000256" key="1">
    <source>
        <dbReference type="PROSITE-ProRule" id="PRU00723"/>
    </source>
</evidence>
<dbReference type="EMBL" id="LSRX01000500">
    <property type="protein sequence ID" value="OLP95523.1"/>
    <property type="molecule type" value="Genomic_DNA"/>
</dbReference>
<dbReference type="CDD" id="cd16448">
    <property type="entry name" value="RING-H2"/>
    <property type="match status" value="1"/>
</dbReference>
<protein>
    <recommendedName>
        <fullName evidence="7">RING-type domain-containing protein</fullName>
    </recommendedName>
</protein>
<dbReference type="SUPFAM" id="SSF57850">
    <property type="entry name" value="RING/U-box"/>
    <property type="match status" value="1"/>
</dbReference>
<keyword evidence="1" id="KW-0862">Zinc</keyword>
<evidence type="ECO:0000313" key="6">
    <source>
        <dbReference type="Proteomes" id="UP000186817"/>
    </source>
</evidence>
<sequence length="725" mass="78056">MPSDSPTELEKFCKDHGVHDVLYQALALKGLESVDDFAYAFPEIRSLEALLTGLSDSDLSDMGATDQFHGVHAARIRKALRFAHDICQQSTETAQPTAQPPSLPAAILPQASPASWVENLPPKLSQEAAQELIDDFKTNYPGELLDEDTMPSIRLLSLVQHSLKPGTGTKPKSEDWPSNWVYKAHGKVLCKHFQRNLCTEAEGCPRAQHHVDADANAEKFDPPQVLLLDTSSPLGARCKILADPEAIPFLEQNQALREQESRLMLQCLWSRSIIAIIASLPAIAPEEEMAIALLQAVKASAAITILTVPRDHSLLRSPELAACLHDAAFHMCPSPQCGEIILASTELPTWPSPDSELLALEALGRISKLPLRLGHLSDISYASLLKNSGPFVAHRPPICDGAGAPSSADHSLPHASGISKASKAWIQWARKSDLSHRVFAHISQSRPEHPLSQEEQSEALAILCSALDLDHASMATISPGQPFRLGLLQALAKLIQDPDQDLPAVLDEGVRTGTDMSGEGTAAFPNCAVSLRSYWDILGSWMQAPSDNTGDYAAISPSGPVGGGPTVRLTVGLQRPHAASLPSVLEPSPPPAGCGAVPAPHPEPSSNNDTSTAPAVSTNDLVPPLRIHTEAGSLVGPTESAPMTPPMDCELTPHLRGVEYVLSASSPLPVTNCISCLQPFREGETLVRLLCMHYFHKECVTKWFASPIHGHRFPSCNVNLIEMDN</sequence>
<dbReference type="PROSITE" id="PS50089">
    <property type="entry name" value="ZF_RING_2"/>
    <property type="match status" value="1"/>
</dbReference>
<comment type="caution">
    <text evidence="5">The sequence shown here is derived from an EMBL/GenBank/DDBJ whole genome shotgun (WGS) entry which is preliminary data.</text>
</comment>
<dbReference type="AlphaFoldDB" id="A0A1Q9DK42"/>
<dbReference type="PROSITE" id="PS50103">
    <property type="entry name" value="ZF_C3H1"/>
    <property type="match status" value="1"/>
</dbReference>
<proteinExistence type="predicted"/>
<evidence type="ECO:0000256" key="2">
    <source>
        <dbReference type="SAM" id="MobiDB-lite"/>
    </source>
</evidence>
<keyword evidence="6" id="KW-1185">Reference proteome</keyword>
<accession>A0A1Q9DK42</accession>
<keyword evidence="1" id="KW-0863">Zinc-finger</keyword>
<dbReference type="GO" id="GO:0008270">
    <property type="term" value="F:zinc ion binding"/>
    <property type="evidence" value="ECO:0007669"/>
    <property type="project" value="UniProtKB-KW"/>
</dbReference>
<name>A0A1Q9DK42_SYMMI</name>
<evidence type="ECO:0000259" key="4">
    <source>
        <dbReference type="PROSITE" id="PS50103"/>
    </source>
</evidence>
<feature type="domain" description="RING-type" evidence="3">
    <location>
        <begin position="673"/>
        <end position="717"/>
    </location>
</feature>
<dbReference type="Gene3D" id="3.30.40.10">
    <property type="entry name" value="Zinc/RING finger domain, C3HC4 (zinc finger)"/>
    <property type="match status" value="1"/>
</dbReference>
<feature type="zinc finger region" description="C3H1-type" evidence="1">
    <location>
        <begin position="184"/>
        <end position="212"/>
    </location>
</feature>